<keyword evidence="2" id="KW-1185">Reference proteome</keyword>
<dbReference type="RefSeq" id="WP_175233134.1">
    <property type="nucleotide sequence ID" value="NZ_CADIKH010000135.1"/>
</dbReference>
<reference evidence="1 2" key="1">
    <citation type="submission" date="2020-04" db="EMBL/GenBank/DDBJ databases">
        <authorList>
            <person name="De Canck E."/>
        </authorList>
    </citation>
    <scope>NUCLEOTIDE SEQUENCE [LARGE SCALE GENOMIC DNA]</scope>
    <source>
        <strain evidence="1 2">LMG 29542</strain>
    </source>
</reference>
<name>A0A6J5F7V7_9BURK</name>
<evidence type="ECO:0000313" key="2">
    <source>
        <dbReference type="Proteomes" id="UP000494363"/>
    </source>
</evidence>
<dbReference type="AlphaFoldDB" id="A0A6J5F7V7"/>
<gene>
    <name evidence="1" type="ORF">LMG29542_07962</name>
</gene>
<organism evidence="1 2">
    <name type="scientific">Paraburkholderia humisilvae</name>
    <dbReference type="NCBI Taxonomy" id="627669"/>
    <lineage>
        <taxon>Bacteria</taxon>
        <taxon>Pseudomonadati</taxon>
        <taxon>Pseudomonadota</taxon>
        <taxon>Betaproteobacteria</taxon>
        <taxon>Burkholderiales</taxon>
        <taxon>Burkholderiaceae</taxon>
        <taxon>Paraburkholderia</taxon>
    </lineage>
</organism>
<dbReference type="Proteomes" id="UP000494363">
    <property type="component" value="Unassembled WGS sequence"/>
</dbReference>
<evidence type="ECO:0000313" key="1">
    <source>
        <dbReference type="EMBL" id="CAB3774584.1"/>
    </source>
</evidence>
<accession>A0A6J5F7V7</accession>
<sequence>MKSPWDRVKLRVNAWDGPAPEGGDELRTGTGRRYQIVTITGRTLECLVLPADAEVQGRVFHWTWAARSKSADFGDGHQSFRRS</sequence>
<proteinExistence type="predicted"/>
<protein>
    <submittedName>
        <fullName evidence="1">Uncharacterized protein</fullName>
    </submittedName>
</protein>
<dbReference type="EMBL" id="CADIKH010000135">
    <property type="protein sequence ID" value="CAB3774584.1"/>
    <property type="molecule type" value="Genomic_DNA"/>
</dbReference>